<dbReference type="OrthoDB" id="5400652at2759"/>
<dbReference type="PRINTS" id="PR01887">
    <property type="entry name" value="SPECTRNALPHA"/>
</dbReference>
<keyword evidence="6" id="KW-1185">Reference proteome</keyword>
<dbReference type="InterPro" id="IPR036028">
    <property type="entry name" value="SH3-like_dom_sf"/>
</dbReference>
<sequence length="175" mass="18775">MQAPAAPVQAAAPAPVPAPAAPAQQYELARALYDFKGKDRGDLSFRRNETITVLEHINNDWWRGSIDKRHGIFPSNYVEIIRSPVYGSGHTGSPMPPMPVQQPQPTGPVMQPMPMAPMPYAQPMAVQPMPAQPVIVQQEAPQKHSKLGDLGSNIGNAFVFGAAATAGADIINSIF</sequence>
<dbReference type="STRING" id="402676.B6K750"/>
<dbReference type="Gene3D" id="2.30.30.40">
    <property type="entry name" value="SH3 Domains"/>
    <property type="match status" value="1"/>
</dbReference>
<accession>B6K750</accession>
<dbReference type="eggNOG" id="KOG3601">
    <property type="taxonomic scope" value="Eukaryota"/>
</dbReference>
<dbReference type="Pfam" id="PF00018">
    <property type="entry name" value="SH3_1"/>
    <property type="match status" value="1"/>
</dbReference>
<evidence type="ECO:0000259" key="3">
    <source>
        <dbReference type="PROSITE" id="PS50002"/>
    </source>
</evidence>
<dbReference type="PRINTS" id="PR00452">
    <property type="entry name" value="SH3DOMAIN"/>
</dbReference>
<gene>
    <name evidence="5" type="primary">lsb1</name>
    <name evidence="4" type="ORF">SJAG_04554</name>
</gene>
<protein>
    <submittedName>
        <fullName evidence="4">Wiskott-Aldrich syndrome binding protein Lsb1</fullName>
    </submittedName>
</protein>
<keyword evidence="1 2" id="KW-0728">SH3 domain</keyword>
<evidence type="ECO:0000313" key="4">
    <source>
        <dbReference type="EMBL" id="EEB09354.1"/>
    </source>
</evidence>
<dbReference type="Proteomes" id="UP000001744">
    <property type="component" value="Unassembled WGS sequence"/>
</dbReference>
<dbReference type="RefSeq" id="XP_002175647.1">
    <property type="nucleotide sequence ID" value="XM_002175611.2"/>
</dbReference>
<dbReference type="PANTHER" id="PTHR45929:SF7">
    <property type="entry name" value="LAS SEVENTEEN-BINDING PROTEIN 1"/>
    <property type="match status" value="1"/>
</dbReference>
<dbReference type="InterPro" id="IPR001452">
    <property type="entry name" value="SH3_domain"/>
</dbReference>
<name>B6K750_SCHJY</name>
<dbReference type="JaponicusDB" id="SJAG_04554">
    <property type="gene designation" value="lsb1"/>
</dbReference>
<feature type="domain" description="SH3" evidence="3">
    <location>
        <begin position="24"/>
        <end position="83"/>
    </location>
</feature>
<dbReference type="HOGENOM" id="CLU_064525_1_1_1"/>
<evidence type="ECO:0000256" key="1">
    <source>
        <dbReference type="ARBA" id="ARBA00022443"/>
    </source>
</evidence>
<dbReference type="GeneID" id="7051910"/>
<dbReference type="VEuPathDB" id="FungiDB:SJAG_04554"/>
<evidence type="ECO:0000313" key="6">
    <source>
        <dbReference type="Proteomes" id="UP000001744"/>
    </source>
</evidence>
<dbReference type="OMA" id="THIASQT"/>
<dbReference type="AlphaFoldDB" id="B6K750"/>
<proteinExistence type="predicted"/>
<organism evidence="4 6">
    <name type="scientific">Schizosaccharomyces japonicus (strain yFS275 / FY16936)</name>
    <name type="common">Fission yeast</name>
    <dbReference type="NCBI Taxonomy" id="402676"/>
    <lineage>
        <taxon>Eukaryota</taxon>
        <taxon>Fungi</taxon>
        <taxon>Dikarya</taxon>
        <taxon>Ascomycota</taxon>
        <taxon>Taphrinomycotina</taxon>
        <taxon>Schizosaccharomycetes</taxon>
        <taxon>Schizosaccharomycetales</taxon>
        <taxon>Schizosaccharomycetaceae</taxon>
        <taxon>Schizosaccharomyces</taxon>
    </lineage>
</organism>
<dbReference type="PANTHER" id="PTHR45929">
    <property type="entry name" value="JAK PATHWAY SIGNAL TRANSDUCTION ADAPTOR MOLECULE"/>
    <property type="match status" value="1"/>
</dbReference>
<dbReference type="EMBL" id="KE651168">
    <property type="protein sequence ID" value="EEB09354.1"/>
    <property type="molecule type" value="Genomic_DNA"/>
</dbReference>
<dbReference type="PROSITE" id="PS50002">
    <property type="entry name" value="SH3"/>
    <property type="match status" value="1"/>
</dbReference>
<dbReference type="SMART" id="SM00326">
    <property type="entry name" value="SH3"/>
    <property type="match status" value="1"/>
</dbReference>
<dbReference type="FunFam" id="2.30.30.40:FF:000072">
    <property type="entry name" value="Unconventional Myosin IB"/>
    <property type="match status" value="1"/>
</dbReference>
<dbReference type="InterPro" id="IPR050670">
    <property type="entry name" value="STAM"/>
</dbReference>
<reference evidence="4 6" key="1">
    <citation type="journal article" date="2011" name="Science">
        <title>Comparative functional genomics of the fission yeasts.</title>
        <authorList>
            <person name="Rhind N."/>
            <person name="Chen Z."/>
            <person name="Yassour M."/>
            <person name="Thompson D.A."/>
            <person name="Haas B.J."/>
            <person name="Habib N."/>
            <person name="Wapinski I."/>
            <person name="Roy S."/>
            <person name="Lin M.F."/>
            <person name="Heiman D.I."/>
            <person name="Young S.K."/>
            <person name="Furuya K."/>
            <person name="Guo Y."/>
            <person name="Pidoux A."/>
            <person name="Chen H.M."/>
            <person name="Robbertse B."/>
            <person name="Goldberg J.M."/>
            <person name="Aoki K."/>
            <person name="Bayne E.H."/>
            <person name="Berlin A.M."/>
            <person name="Desjardins C.A."/>
            <person name="Dobbs E."/>
            <person name="Dukaj L."/>
            <person name="Fan L."/>
            <person name="FitzGerald M.G."/>
            <person name="French C."/>
            <person name="Gujja S."/>
            <person name="Hansen K."/>
            <person name="Keifenheim D."/>
            <person name="Levin J.Z."/>
            <person name="Mosher R.A."/>
            <person name="Mueller C.A."/>
            <person name="Pfiffner J."/>
            <person name="Priest M."/>
            <person name="Russ C."/>
            <person name="Smialowska A."/>
            <person name="Swoboda P."/>
            <person name="Sykes S.M."/>
            <person name="Vaughn M."/>
            <person name="Vengrova S."/>
            <person name="Yoder R."/>
            <person name="Zeng Q."/>
            <person name="Allshire R."/>
            <person name="Baulcombe D."/>
            <person name="Birren B.W."/>
            <person name="Brown W."/>
            <person name="Ekwall K."/>
            <person name="Kellis M."/>
            <person name="Leatherwood J."/>
            <person name="Levin H."/>
            <person name="Margalit H."/>
            <person name="Martienssen R."/>
            <person name="Nieduszynski C.A."/>
            <person name="Spatafora J.W."/>
            <person name="Friedman N."/>
            <person name="Dalgaard J.Z."/>
            <person name="Baumann P."/>
            <person name="Niki H."/>
            <person name="Regev A."/>
            <person name="Nusbaum C."/>
        </authorList>
    </citation>
    <scope>NUCLEOTIDE SEQUENCE [LARGE SCALE GENOMIC DNA]</scope>
    <source>
        <strain evidence="6">yFS275 / FY16936</strain>
    </source>
</reference>
<dbReference type="SUPFAM" id="SSF50044">
    <property type="entry name" value="SH3-domain"/>
    <property type="match status" value="1"/>
</dbReference>
<evidence type="ECO:0000256" key="2">
    <source>
        <dbReference type="PROSITE-ProRule" id="PRU00192"/>
    </source>
</evidence>
<evidence type="ECO:0000313" key="5">
    <source>
        <dbReference type="JaponicusDB" id="SJAG_04554"/>
    </source>
</evidence>